<dbReference type="EMBL" id="MGJI01000013">
    <property type="protein sequence ID" value="OGN05120.1"/>
    <property type="molecule type" value="Genomic_DNA"/>
</dbReference>
<name>A0A1F8EXR8_9BACT</name>
<dbReference type="STRING" id="1802668.A2831_00280"/>
<keyword evidence="4" id="KW-1015">Disulfide bond</keyword>
<accession>A0A1F8EXR8</accession>
<feature type="domain" description="Thioredoxin" evidence="6">
    <location>
        <begin position="3"/>
        <end position="193"/>
    </location>
</feature>
<evidence type="ECO:0000256" key="5">
    <source>
        <dbReference type="ARBA" id="ARBA00023284"/>
    </source>
</evidence>
<evidence type="ECO:0000313" key="8">
    <source>
        <dbReference type="Proteomes" id="UP000177507"/>
    </source>
</evidence>
<dbReference type="InterPro" id="IPR013766">
    <property type="entry name" value="Thioredoxin_domain"/>
</dbReference>
<keyword evidence="2" id="KW-0732">Signal</keyword>
<dbReference type="Proteomes" id="UP000177507">
    <property type="component" value="Unassembled WGS sequence"/>
</dbReference>
<keyword evidence="5" id="KW-0676">Redox-active center</keyword>
<organism evidence="7 8">
    <name type="scientific">Candidatus Yanofskybacteria bacterium RIFCSPHIGHO2_01_FULL_44_17</name>
    <dbReference type="NCBI Taxonomy" id="1802668"/>
    <lineage>
        <taxon>Bacteria</taxon>
        <taxon>Candidatus Yanofskyibacteriota</taxon>
    </lineage>
</organism>
<gene>
    <name evidence="7" type="ORF">A2831_00280</name>
</gene>
<dbReference type="Pfam" id="PF13462">
    <property type="entry name" value="Thioredoxin_4"/>
    <property type="match status" value="1"/>
</dbReference>
<dbReference type="SUPFAM" id="SSF52833">
    <property type="entry name" value="Thioredoxin-like"/>
    <property type="match status" value="1"/>
</dbReference>
<dbReference type="InterPro" id="IPR036249">
    <property type="entry name" value="Thioredoxin-like_sf"/>
</dbReference>
<dbReference type="GO" id="GO:0016491">
    <property type="term" value="F:oxidoreductase activity"/>
    <property type="evidence" value="ECO:0007669"/>
    <property type="project" value="UniProtKB-KW"/>
</dbReference>
<protein>
    <recommendedName>
        <fullName evidence="6">Thioredoxin domain-containing protein</fullName>
    </recommendedName>
</protein>
<evidence type="ECO:0000256" key="1">
    <source>
        <dbReference type="ARBA" id="ARBA00005791"/>
    </source>
</evidence>
<dbReference type="PROSITE" id="PS51352">
    <property type="entry name" value="THIOREDOXIN_2"/>
    <property type="match status" value="1"/>
</dbReference>
<keyword evidence="3" id="KW-0560">Oxidoreductase</keyword>
<evidence type="ECO:0000313" key="7">
    <source>
        <dbReference type="EMBL" id="OGN05120.1"/>
    </source>
</evidence>
<comment type="similarity">
    <text evidence="1">Belongs to the thioredoxin family. DsbA subfamily.</text>
</comment>
<sequence length="195" mass="22157">MVKLSGTPPSNQTALLTDAVSSSDWSRGNQEAKVIFVEYSDFQCPACSAYYPLLKKLNEDFGGKIKFIYRHFPLRQIHKNAELAAHAAEAAGRQGKFWQMHDMLFENQNNWSGKSGSDAEDTFASYARSLNLDVERFNKDLDLKDIKEKVENDYQSGVRSQVNATPTFFLNGAKFENPRSYEELRSRIEQEVGVN</sequence>
<dbReference type="Gene3D" id="3.40.30.10">
    <property type="entry name" value="Glutaredoxin"/>
    <property type="match status" value="1"/>
</dbReference>
<reference evidence="7 8" key="1">
    <citation type="journal article" date="2016" name="Nat. Commun.">
        <title>Thousands of microbial genomes shed light on interconnected biogeochemical processes in an aquifer system.</title>
        <authorList>
            <person name="Anantharaman K."/>
            <person name="Brown C.T."/>
            <person name="Hug L.A."/>
            <person name="Sharon I."/>
            <person name="Castelle C.J."/>
            <person name="Probst A.J."/>
            <person name="Thomas B.C."/>
            <person name="Singh A."/>
            <person name="Wilkins M.J."/>
            <person name="Karaoz U."/>
            <person name="Brodie E.L."/>
            <person name="Williams K.H."/>
            <person name="Hubbard S.S."/>
            <person name="Banfield J.F."/>
        </authorList>
    </citation>
    <scope>NUCLEOTIDE SEQUENCE [LARGE SCALE GENOMIC DNA]</scope>
</reference>
<proteinExistence type="inferred from homology"/>
<dbReference type="InterPro" id="IPR012336">
    <property type="entry name" value="Thioredoxin-like_fold"/>
</dbReference>
<evidence type="ECO:0000259" key="6">
    <source>
        <dbReference type="PROSITE" id="PS51352"/>
    </source>
</evidence>
<dbReference type="PANTHER" id="PTHR13887">
    <property type="entry name" value="GLUTATHIONE S-TRANSFERASE KAPPA"/>
    <property type="match status" value="1"/>
</dbReference>
<dbReference type="AlphaFoldDB" id="A0A1F8EXR8"/>
<comment type="caution">
    <text evidence="7">The sequence shown here is derived from an EMBL/GenBank/DDBJ whole genome shotgun (WGS) entry which is preliminary data.</text>
</comment>
<evidence type="ECO:0000256" key="2">
    <source>
        <dbReference type="ARBA" id="ARBA00022729"/>
    </source>
</evidence>
<dbReference type="PANTHER" id="PTHR13887:SF14">
    <property type="entry name" value="DISULFIDE BOND FORMATION PROTEIN D"/>
    <property type="match status" value="1"/>
</dbReference>
<evidence type="ECO:0000256" key="4">
    <source>
        <dbReference type="ARBA" id="ARBA00023157"/>
    </source>
</evidence>
<evidence type="ECO:0000256" key="3">
    <source>
        <dbReference type="ARBA" id="ARBA00023002"/>
    </source>
</evidence>